<dbReference type="AlphaFoldDB" id="J6ESC9"/>
<dbReference type="HOGENOM" id="CLU_752691_0_0_1"/>
<sequence length="368" mass="42176">MPPRIPWSLSRPPPISRLLNAAAEPTRPTLITPLRRLLPYPSHELGPPRPGALGYLGLRLAYSTDAPTYKYKYARFPGDPYSELPGPDPSRPPYTENGKPLPPRRPLQGRRARTIPGVMPLNDASKAEHRAARGGIQRVVRHDGTPHPMWVSEPSTTWGIARELLPGARMRYLLNLSFREQQALRGSANPHERRRGRLAFAWTLFYFMFIPWVIGQLVFMYVGTKPVMFWACKSTEGVGFRPLARYILRQIWTVRHGSSESRKEDIEELAKHRPEGLSRDRYKAELMVRWRKACKRIEERGITPKEWEHVTSLNLGWKDVLLGRFENELNKAAESSDPEPAPRTLKGMVEGFWRPEAQEKEQATPRTA</sequence>
<keyword evidence="2" id="KW-0472">Membrane</keyword>
<proteinExistence type="predicted"/>
<feature type="transmembrane region" description="Helical" evidence="2">
    <location>
        <begin position="199"/>
        <end position="222"/>
    </location>
</feature>
<comment type="caution">
    <text evidence="3">The sequence shown here is derived from an EMBL/GenBank/DDBJ whole genome shotgun (WGS) entry which is preliminary data.</text>
</comment>
<dbReference type="VEuPathDB" id="FungiDB:A1Q1_05781"/>
<accession>J6ESC9</accession>
<dbReference type="KEGG" id="tasa:A1Q1_05781"/>
<gene>
    <name evidence="3" type="ORF">A1Q1_05781</name>
</gene>
<evidence type="ECO:0000313" key="4">
    <source>
        <dbReference type="Proteomes" id="UP000002748"/>
    </source>
</evidence>
<dbReference type="Proteomes" id="UP000002748">
    <property type="component" value="Unassembled WGS sequence"/>
</dbReference>
<dbReference type="GeneID" id="25989293"/>
<dbReference type="EMBL" id="ALBS01000322">
    <property type="protein sequence ID" value="EJT45632.1"/>
    <property type="molecule type" value="Genomic_DNA"/>
</dbReference>
<reference evidence="3 4" key="1">
    <citation type="journal article" date="2012" name="Eukaryot. Cell">
        <title>Draft genome sequence of CBS 2479, the standard type strain of Trichosporon asahii.</title>
        <authorList>
            <person name="Yang R.Y."/>
            <person name="Li H.T."/>
            <person name="Zhu H."/>
            <person name="Zhou G.P."/>
            <person name="Wang M."/>
            <person name="Wang L."/>
        </authorList>
    </citation>
    <scope>NUCLEOTIDE SEQUENCE [LARGE SCALE GENOMIC DNA]</scope>
    <source>
        <strain evidence="4">ATCC 90039 / CBS 2479 / JCM 2466 / KCTC 7840 / NCYC 2677 / UAMH 7654</strain>
    </source>
</reference>
<protein>
    <submittedName>
        <fullName evidence="3">Uncharacterized protein</fullName>
    </submittedName>
</protein>
<name>J6ESC9_TRIAS</name>
<organism evidence="3 4">
    <name type="scientific">Trichosporon asahii var. asahii (strain ATCC 90039 / CBS 2479 / JCM 2466 / KCTC 7840 / NBRC 103889/ NCYC 2677 / UAMH 7654)</name>
    <name type="common">Yeast</name>
    <dbReference type="NCBI Taxonomy" id="1186058"/>
    <lineage>
        <taxon>Eukaryota</taxon>
        <taxon>Fungi</taxon>
        <taxon>Dikarya</taxon>
        <taxon>Basidiomycota</taxon>
        <taxon>Agaricomycotina</taxon>
        <taxon>Tremellomycetes</taxon>
        <taxon>Trichosporonales</taxon>
        <taxon>Trichosporonaceae</taxon>
        <taxon>Trichosporon</taxon>
    </lineage>
</organism>
<keyword evidence="2" id="KW-0812">Transmembrane</keyword>
<evidence type="ECO:0000256" key="1">
    <source>
        <dbReference type="SAM" id="MobiDB-lite"/>
    </source>
</evidence>
<feature type="region of interest" description="Disordered" evidence="1">
    <location>
        <begin position="80"/>
        <end position="109"/>
    </location>
</feature>
<evidence type="ECO:0000256" key="2">
    <source>
        <dbReference type="SAM" id="Phobius"/>
    </source>
</evidence>
<dbReference type="RefSeq" id="XP_014176465.1">
    <property type="nucleotide sequence ID" value="XM_014320990.1"/>
</dbReference>
<keyword evidence="2" id="KW-1133">Transmembrane helix</keyword>
<evidence type="ECO:0000313" key="3">
    <source>
        <dbReference type="EMBL" id="EJT45632.1"/>
    </source>
</evidence>